<proteinExistence type="predicted"/>
<dbReference type="GO" id="GO:0098703">
    <property type="term" value="P:calcium ion import across plasma membrane"/>
    <property type="evidence" value="ECO:0007669"/>
    <property type="project" value="TreeGrafter"/>
</dbReference>
<dbReference type="AlphaFoldDB" id="A0A9W9YU85"/>
<dbReference type="OrthoDB" id="533508at2759"/>
<organism evidence="2 3">
    <name type="scientific">Desmophyllum pertusum</name>
    <dbReference type="NCBI Taxonomy" id="174260"/>
    <lineage>
        <taxon>Eukaryota</taxon>
        <taxon>Metazoa</taxon>
        <taxon>Cnidaria</taxon>
        <taxon>Anthozoa</taxon>
        <taxon>Hexacorallia</taxon>
        <taxon>Scleractinia</taxon>
        <taxon>Caryophylliina</taxon>
        <taxon>Caryophylliidae</taxon>
        <taxon>Desmophyllum</taxon>
    </lineage>
</organism>
<dbReference type="PANTHER" id="PTHR10582">
    <property type="entry name" value="TRANSIENT RECEPTOR POTENTIAL ION CHANNEL PROTEIN"/>
    <property type="match status" value="1"/>
</dbReference>
<evidence type="ECO:0000313" key="2">
    <source>
        <dbReference type="EMBL" id="KAJ7369572.1"/>
    </source>
</evidence>
<dbReference type="GO" id="GO:0005886">
    <property type="term" value="C:plasma membrane"/>
    <property type="evidence" value="ECO:0007669"/>
    <property type="project" value="TreeGrafter"/>
</dbReference>
<keyword evidence="3" id="KW-1185">Reference proteome</keyword>
<protein>
    <submittedName>
        <fullName evidence="2">Uncharacterized protein</fullName>
    </submittedName>
</protein>
<name>A0A9W9YU85_9CNID</name>
<gene>
    <name evidence="2" type="ORF">OS493_037913</name>
</gene>
<reference evidence="2" key="1">
    <citation type="submission" date="2023-01" db="EMBL/GenBank/DDBJ databases">
        <title>Genome assembly of the deep-sea coral Lophelia pertusa.</title>
        <authorList>
            <person name="Herrera S."/>
            <person name="Cordes E."/>
        </authorList>
    </citation>
    <scope>NUCLEOTIDE SEQUENCE</scope>
    <source>
        <strain evidence="2">USNM1676648</strain>
        <tissue evidence="2">Polyp</tissue>
    </source>
</reference>
<evidence type="ECO:0000313" key="3">
    <source>
        <dbReference type="Proteomes" id="UP001163046"/>
    </source>
</evidence>
<accession>A0A9W9YU85</accession>
<sequence length="102" mass="11824">MANTYQNISDRSEKEWRRQWAQIIMVLERSVKPSEMKRLQDEYSVDMAREGIEERRRGLMVIKKSSLPSKADKRKAAILNWQGVLNELRSVQANTCESGPGN</sequence>
<dbReference type="EMBL" id="MU826905">
    <property type="protein sequence ID" value="KAJ7369572.1"/>
    <property type="molecule type" value="Genomic_DNA"/>
</dbReference>
<dbReference type="GO" id="GO:0005262">
    <property type="term" value="F:calcium channel activity"/>
    <property type="evidence" value="ECO:0007669"/>
    <property type="project" value="TreeGrafter"/>
</dbReference>
<keyword evidence="1" id="KW-0677">Repeat</keyword>
<dbReference type="PANTHER" id="PTHR10582:SF2">
    <property type="entry name" value="INACTIVE"/>
    <property type="match status" value="1"/>
</dbReference>
<comment type="caution">
    <text evidence="2">The sequence shown here is derived from an EMBL/GenBank/DDBJ whole genome shotgun (WGS) entry which is preliminary data.</text>
</comment>
<dbReference type="Proteomes" id="UP001163046">
    <property type="component" value="Unassembled WGS sequence"/>
</dbReference>
<dbReference type="InterPro" id="IPR024862">
    <property type="entry name" value="TRPV"/>
</dbReference>
<evidence type="ECO:0000256" key="1">
    <source>
        <dbReference type="ARBA" id="ARBA00022737"/>
    </source>
</evidence>